<dbReference type="KEGG" id="halc:EY643_13555"/>
<feature type="domain" description="TauD/TfdA-like" evidence="6">
    <location>
        <begin position="5"/>
        <end position="294"/>
    </location>
</feature>
<dbReference type="GO" id="GO:0016706">
    <property type="term" value="F:2-oxoglutarate-dependent dioxygenase activity"/>
    <property type="evidence" value="ECO:0007669"/>
    <property type="project" value="UniProtKB-ARBA"/>
</dbReference>
<dbReference type="RefSeq" id="WP_153239742.1">
    <property type="nucleotide sequence ID" value="NZ_CP036422.1"/>
</dbReference>
<keyword evidence="3 7" id="KW-0223">Dioxygenase</keyword>
<sequence length="312" mass="35459">MTLTVTPLDNVGVQVSGFDINEPITDELKAELKALWYEHAILVFRDQEISPEKQIEFSRIFGDLEIHPLETITSGQHPELFVLENGGDKDKFFTAYYGGEEIVGRLDWHMDLHYTARPNHGALLRAVVVAKEDGLTGFGDLAKAYDALDDDTKALLEELEVAYTFSMQRRHMRYVDLEGYEPGPYSPKKPADVNFPDFADAVYPAVVTHPISGRKILEVVEQFLDRVITPQQFGMSNDESIELLERLVAHGKNPEFTYFHKWREGDMVLWDNWRAMHCTTGTKPGIKRVINRTTIEGDITLGRTLTSEWNGA</sequence>
<dbReference type="InterPro" id="IPR003819">
    <property type="entry name" value="TauD/TfdA-like"/>
</dbReference>
<evidence type="ECO:0000256" key="3">
    <source>
        <dbReference type="ARBA" id="ARBA00022964"/>
    </source>
</evidence>
<organism evidence="7 8">
    <name type="scientific">Halioglobus maricola</name>
    <dbReference type="NCBI Taxonomy" id="2601894"/>
    <lineage>
        <taxon>Bacteria</taxon>
        <taxon>Pseudomonadati</taxon>
        <taxon>Pseudomonadota</taxon>
        <taxon>Gammaproteobacteria</taxon>
        <taxon>Cellvibrionales</taxon>
        <taxon>Halieaceae</taxon>
        <taxon>Halioglobus</taxon>
    </lineage>
</organism>
<reference evidence="7 8" key="1">
    <citation type="submission" date="2019-02" db="EMBL/GenBank/DDBJ databases">
        <authorList>
            <person name="Li S.-H."/>
        </authorList>
    </citation>
    <scope>NUCLEOTIDE SEQUENCE [LARGE SCALE GENOMIC DNA]</scope>
    <source>
        <strain evidence="7 8">IMCC14385</strain>
    </source>
</reference>
<dbReference type="PANTHER" id="PTHR43779">
    <property type="entry name" value="DIOXYGENASE RV0097-RELATED"/>
    <property type="match status" value="1"/>
</dbReference>
<keyword evidence="8" id="KW-1185">Reference proteome</keyword>
<keyword evidence="5" id="KW-0408">Iron</keyword>
<dbReference type="OrthoDB" id="581608at2"/>
<dbReference type="Gene3D" id="3.60.130.10">
    <property type="entry name" value="Clavaminate synthase-like"/>
    <property type="match status" value="1"/>
</dbReference>
<dbReference type="Pfam" id="PF02668">
    <property type="entry name" value="TauD"/>
    <property type="match status" value="1"/>
</dbReference>
<evidence type="ECO:0000313" key="7">
    <source>
        <dbReference type="EMBL" id="QFU76600.1"/>
    </source>
</evidence>
<accession>A0A5P9NL89</accession>
<dbReference type="PANTHER" id="PTHR43779:SF3">
    <property type="entry name" value="(3R)-3-[(CARBOXYMETHYL)AMINO]FATTY ACID OXYGENASE_DECARBOXYLASE"/>
    <property type="match status" value="1"/>
</dbReference>
<evidence type="ECO:0000256" key="1">
    <source>
        <dbReference type="ARBA" id="ARBA00005896"/>
    </source>
</evidence>
<dbReference type="EMBL" id="CP036422">
    <property type="protein sequence ID" value="QFU76600.1"/>
    <property type="molecule type" value="Genomic_DNA"/>
</dbReference>
<gene>
    <name evidence="7" type="ORF">EY643_13555</name>
</gene>
<keyword evidence="2" id="KW-0479">Metal-binding</keyword>
<dbReference type="InterPro" id="IPR051178">
    <property type="entry name" value="TfdA_dioxygenase"/>
</dbReference>
<dbReference type="GO" id="GO:0046872">
    <property type="term" value="F:metal ion binding"/>
    <property type="evidence" value="ECO:0007669"/>
    <property type="project" value="UniProtKB-KW"/>
</dbReference>
<dbReference type="SUPFAM" id="SSF51197">
    <property type="entry name" value="Clavaminate synthase-like"/>
    <property type="match status" value="1"/>
</dbReference>
<evidence type="ECO:0000256" key="5">
    <source>
        <dbReference type="ARBA" id="ARBA00023004"/>
    </source>
</evidence>
<dbReference type="Proteomes" id="UP000326287">
    <property type="component" value="Chromosome"/>
</dbReference>
<evidence type="ECO:0000256" key="4">
    <source>
        <dbReference type="ARBA" id="ARBA00023002"/>
    </source>
</evidence>
<evidence type="ECO:0000313" key="8">
    <source>
        <dbReference type="Proteomes" id="UP000326287"/>
    </source>
</evidence>
<dbReference type="AlphaFoldDB" id="A0A5P9NL89"/>
<evidence type="ECO:0000259" key="6">
    <source>
        <dbReference type="Pfam" id="PF02668"/>
    </source>
</evidence>
<name>A0A5P9NL89_9GAMM</name>
<keyword evidence="4" id="KW-0560">Oxidoreductase</keyword>
<comment type="similarity">
    <text evidence="1">Belongs to the TfdA dioxygenase family.</text>
</comment>
<dbReference type="InterPro" id="IPR042098">
    <property type="entry name" value="TauD-like_sf"/>
</dbReference>
<protein>
    <submittedName>
        <fullName evidence="7">TauD/TfdA family dioxygenase</fullName>
    </submittedName>
</protein>
<proteinExistence type="inferred from homology"/>
<evidence type="ECO:0000256" key="2">
    <source>
        <dbReference type="ARBA" id="ARBA00022723"/>
    </source>
</evidence>